<dbReference type="PANTHER" id="PTHR30055">
    <property type="entry name" value="HTH-TYPE TRANSCRIPTIONAL REGULATOR RUTR"/>
    <property type="match status" value="1"/>
</dbReference>
<dbReference type="EMBL" id="FTMS01000004">
    <property type="protein sequence ID" value="SIQ11517.1"/>
    <property type="molecule type" value="Genomic_DNA"/>
</dbReference>
<evidence type="ECO:0000256" key="3">
    <source>
        <dbReference type="ARBA" id="ARBA00023163"/>
    </source>
</evidence>
<dbReference type="Proteomes" id="UP000186400">
    <property type="component" value="Unassembled WGS sequence"/>
</dbReference>
<evidence type="ECO:0000256" key="1">
    <source>
        <dbReference type="ARBA" id="ARBA00023015"/>
    </source>
</evidence>
<dbReference type="STRING" id="159291.SAMN05920897_1046"/>
<gene>
    <name evidence="6" type="ORF">SAMN05920897_1046</name>
</gene>
<evidence type="ECO:0000256" key="4">
    <source>
        <dbReference type="PROSITE-ProRule" id="PRU00335"/>
    </source>
</evidence>
<keyword evidence="1" id="KW-0805">Transcription regulation</keyword>
<reference evidence="6 7" key="1">
    <citation type="submission" date="2017-01" db="EMBL/GenBank/DDBJ databases">
        <authorList>
            <person name="Mah S.A."/>
            <person name="Swanson W.J."/>
            <person name="Moy G.W."/>
            <person name="Vacquier V.D."/>
        </authorList>
    </citation>
    <scope>NUCLEOTIDE SEQUENCE [LARGE SCALE GENOMIC DNA]</scope>
    <source>
        <strain evidence="6 7">ASpG1</strain>
    </source>
</reference>
<name>A0A1N6Q4P3_9SPIO</name>
<keyword evidence="7" id="KW-1185">Reference proteome</keyword>
<dbReference type="InterPro" id="IPR001647">
    <property type="entry name" value="HTH_TetR"/>
</dbReference>
<dbReference type="SUPFAM" id="SSF48498">
    <property type="entry name" value="Tetracyclin repressor-like, C-terminal domain"/>
    <property type="match status" value="1"/>
</dbReference>
<dbReference type="PANTHER" id="PTHR30055:SF234">
    <property type="entry name" value="HTH-TYPE TRANSCRIPTIONAL REGULATOR BETI"/>
    <property type="match status" value="1"/>
</dbReference>
<dbReference type="InterPro" id="IPR009057">
    <property type="entry name" value="Homeodomain-like_sf"/>
</dbReference>
<evidence type="ECO:0000259" key="5">
    <source>
        <dbReference type="PROSITE" id="PS50977"/>
    </source>
</evidence>
<dbReference type="Pfam" id="PF00440">
    <property type="entry name" value="TetR_N"/>
    <property type="match status" value="1"/>
</dbReference>
<dbReference type="Gene3D" id="1.10.10.60">
    <property type="entry name" value="Homeodomain-like"/>
    <property type="match status" value="1"/>
</dbReference>
<keyword evidence="3" id="KW-0804">Transcription</keyword>
<dbReference type="OrthoDB" id="9179041at2"/>
<dbReference type="RefSeq" id="WP_076487978.1">
    <property type="nucleotide sequence ID" value="NZ_FTMS01000004.1"/>
</dbReference>
<dbReference type="AlphaFoldDB" id="A0A1N6Q4P3"/>
<dbReference type="InterPro" id="IPR004111">
    <property type="entry name" value="Repressor_TetR_C"/>
</dbReference>
<evidence type="ECO:0000313" key="7">
    <source>
        <dbReference type="Proteomes" id="UP000186400"/>
    </source>
</evidence>
<dbReference type="InterPro" id="IPR050109">
    <property type="entry name" value="HTH-type_TetR-like_transc_reg"/>
</dbReference>
<dbReference type="Pfam" id="PF02909">
    <property type="entry name" value="TetR_C_1"/>
    <property type="match status" value="1"/>
</dbReference>
<dbReference type="InterPro" id="IPR036271">
    <property type="entry name" value="Tet_transcr_reg_TetR-rel_C_sf"/>
</dbReference>
<dbReference type="GO" id="GO:0000976">
    <property type="term" value="F:transcription cis-regulatory region binding"/>
    <property type="evidence" value="ECO:0007669"/>
    <property type="project" value="TreeGrafter"/>
</dbReference>
<feature type="domain" description="HTH tetR-type" evidence="5">
    <location>
        <begin position="9"/>
        <end position="69"/>
    </location>
</feature>
<organism evidence="6 7">
    <name type="scientific">Alkalispirochaeta americana</name>
    <dbReference type="NCBI Taxonomy" id="159291"/>
    <lineage>
        <taxon>Bacteria</taxon>
        <taxon>Pseudomonadati</taxon>
        <taxon>Spirochaetota</taxon>
        <taxon>Spirochaetia</taxon>
        <taxon>Spirochaetales</taxon>
        <taxon>Spirochaetaceae</taxon>
        <taxon>Alkalispirochaeta</taxon>
    </lineage>
</organism>
<dbReference type="PROSITE" id="PS50977">
    <property type="entry name" value="HTH_TETR_2"/>
    <property type="match status" value="1"/>
</dbReference>
<sequence length="209" mass="22883">MPRSKGRTPLSHDRILGETVALIDREGFEGFSMRRLAAALGVQPMAIYHYFPDKQALLHGAIHIVLGECETAGVADGLKAVERICRSLREVSKRHPALFLAAMNQEVMCRSELAIAEGILSALVAGGIDEKRAPRLYNTLITYVTGFCCDEITGQLFMCDQEAEDFMNSEDAGAFPMVSRFLPTLSGANPDGEFDFGLSLLMQSIQHMG</sequence>
<protein>
    <submittedName>
        <fullName evidence="6">Transcriptional regulator, TetR family</fullName>
    </submittedName>
</protein>
<dbReference type="GO" id="GO:0045892">
    <property type="term" value="P:negative regulation of DNA-templated transcription"/>
    <property type="evidence" value="ECO:0007669"/>
    <property type="project" value="InterPro"/>
</dbReference>
<dbReference type="PRINTS" id="PR00455">
    <property type="entry name" value="HTHTETR"/>
</dbReference>
<proteinExistence type="predicted"/>
<dbReference type="Gene3D" id="1.10.357.10">
    <property type="entry name" value="Tetracycline Repressor, domain 2"/>
    <property type="match status" value="1"/>
</dbReference>
<dbReference type="SUPFAM" id="SSF46689">
    <property type="entry name" value="Homeodomain-like"/>
    <property type="match status" value="1"/>
</dbReference>
<dbReference type="GO" id="GO:0003700">
    <property type="term" value="F:DNA-binding transcription factor activity"/>
    <property type="evidence" value="ECO:0007669"/>
    <property type="project" value="TreeGrafter"/>
</dbReference>
<feature type="DNA-binding region" description="H-T-H motif" evidence="4">
    <location>
        <begin position="32"/>
        <end position="51"/>
    </location>
</feature>
<accession>A0A1N6Q4P3</accession>
<evidence type="ECO:0000313" key="6">
    <source>
        <dbReference type="EMBL" id="SIQ11517.1"/>
    </source>
</evidence>
<keyword evidence="2 4" id="KW-0238">DNA-binding</keyword>
<evidence type="ECO:0000256" key="2">
    <source>
        <dbReference type="ARBA" id="ARBA00023125"/>
    </source>
</evidence>